<feature type="domain" description="Tyr recombinase" evidence="4">
    <location>
        <begin position="5"/>
        <end position="172"/>
    </location>
</feature>
<evidence type="ECO:0000256" key="2">
    <source>
        <dbReference type="ARBA" id="ARBA00023125"/>
    </source>
</evidence>
<organism evidence="5 6">
    <name type="scientific">Candidatus Scalindua japonica</name>
    <dbReference type="NCBI Taxonomy" id="1284222"/>
    <lineage>
        <taxon>Bacteria</taxon>
        <taxon>Pseudomonadati</taxon>
        <taxon>Planctomycetota</taxon>
        <taxon>Candidatus Brocadiia</taxon>
        <taxon>Candidatus Brocadiales</taxon>
        <taxon>Candidatus Scalinduaceae</taxon>
        <taxon>Candidatus Scalindua</taxon>
    </lineage>
</organism>
<evidence type="ECO:0000259" key="4">
    <source>
        <dbReference type="PROSITE" id="PS51898"/>
    </source>
</evidence>
<reference evidence="6" key="1">
    <citation type="journal article" date="2017" name="Environ. Microbiol. Rep.">
        <title>Genetic Diversity of Marine Anaerobic Ammonium-Oxidizing Bacteria as Revealed by Genomic and Proteomic Analyses of 'Candidatus Scalindua japonica'.</title>
        <authorList>
            <person name="Oshiki M."/>
            <person name="Mizuto K."/>
            <person name="Kimura Z."/>
            <person name="Kindaichi T."/>
            <person name="Satoh H."/>
            <person name="Okabe S."/>
        </authorList>
    </citation>
    <scope>NUCLEOTIDE SEQUENCE [LARGE SCALE GENOMIC DNA]</scope>
    <source>
        <strain evidence="6">husup-a2</strain>
    </source>
</reference>
<keyword evidence="3" id="KW-0233">DNA recombination</keyword>
<evidence type="ECO:0000313" key="5">
    <source>
        <dbReference type="EMBL" id="GAX59309.1"/>
    </source>
</evidence>
<dbReference type="SUPFAM" id="SSF56349">
    <property type="entry name" value="DNA breaking-rejoining enzymes"/>
    <property type="match status" value="1"/>
</dbReference>
<dbReference type="InterPro" id="IPR011010">
    <property type="entry name" value="DNA_brk_join_enz"/>
</dbReference>
<dbReference type="Pfam" id="PF00589">
    <property type="entry name" value="Phage_integrase"/>
    <property type="match status" value="1"/>
</dbReference>
<dbReference type="Proteomes" id="UP000218542">
    <property type="component" value="Unassembled WGS sequence"/>
</dbReference>
<gene>
    <name evidence="5" type="ORF">SCALIN_C01_0240</name>
</gene>
<accession>A0A286TTT1</accession>
<proteinExistence type="inferred from homology"/>
<evidence type="ECO:0000256" key="3">
    <source>
        <dbReference type="ARBA" id="ARBA00023172"/>
    </source>
</evidence>
<dbReference type="OrthoDB" id="246806at2"/>
<keyword evidence="2" id="KW-0238">DNA-binding</keyword>
<sequence length="175" mass="20219">MSYQYKREPLTPDEANRLANACKTHDEKLIIWTLLDTGLRVAEFSNLQRDNIDWQGHRITIYGKGEPYGKKTKRRVIPLTQRTQTLLEGHFSLHETLGIGVRTMQRIVKRVANSAHISRDVTPHVLRHTFSVTAVQKGLSLPSLQRILGHDHLTTTEIYLNLSPEDVVREFNEKW</sequence>
<dbReference type="GO" id="GO:0003677">
    <property type="term" value="F:DNA binding"/>
    <property type="evidence" value="ECO:0007669"/>
    <property type="project" value="UniProtKB-KW"/>
</dbReference>
<dbReference type="EMBL" id="BAOS01000001">
    <property type="protein sequence ID" value="GAX59309.1"/>
    <property type="molecule type" value="Genomic_DNA"/>
</dbReference>
<evidence type="ECO:0000256" key="1">
    <source>
        <dbReference type="ARBA" id="ARBA00008857"/>
    </source>
</evidence>
<dbReference type="PROSITE" id="PS51898">
    <property type="entry name" value="TYR_RECOMBINASE"/>
    <property type="match status" value="1"/>
</dbReference>
<dbReference type="InterPro" id="IPR013762">
    <property type="entry name" value="Integrase-like_cat_sf"/>
</dbReference>
<dbReference type="GO" id="GO:0006310">
    <property type="term" value="P:DNA recombination"/>
    <property type="evidence" value="ECO:0007669"/>
    <property type="project" value="UniProtKB-KW"/>
</dbReference>
<dbReference type="PANTHER" id="PTHR30349">
    <property type="entry name" value="PHAGE INTEGRASE-RELATED"/>
    <property type="match status" value="1"/>
</dbReference>
<dbReference type="GO" id="GO:0015074">
    <property type="term" value="P:DNA integration"/>
    <property type="evidence" value="ECO:0007669"/>
    <property type="project" value="InterPro"/>
</dbReference>
<dbReference type="InterPro" id="IPR050090">
    <property type="entry name" value="Tyrosine_recombinase_XerCD"/>
</dbReference>
<comment type="similarity">
    <text evidence="1">Belongs to the 'phage' integrase family.</text>
</comment>
<keyword evidence="6" id="KW-1185">Reference proteome</keyword>
<dbReference type="Gene3D" id="1.10.443.10">
    <property type="entry name" value="Intergrase catalytic core"/>
    <property type="match status" value="2"/>
</dbReference>
<dbReference type="CDD" id="cd00397">
    <property type="entry name" value="DNA_BRE_C"/>
    <property type="match status" value="1"/>
</dbReference>
<dbReference type="RefSeq" id="WP_096892442.1">
    <property type="nucleotide sequence ID" value="NZ_BAOS01000001.1"/>
</dbReference>
<protein>
    <submittedName>
        <fullName evidence="5">Integrase</fullName>
    </submittedName>
</protein>
<name>A0A286TTT1_9BACT</name>
<dbReference type="PANTHER" id="PTHR30349:SF41">
    <property type="entry name" value="INTEGRASE_RECOMBINASE PROTEIN MJ0367-RELATED"/>
    <property type="match status" value="1"/>
</dbReference>
<comment type="caution">
    <text evidence="5">The sequence shown here is derived from an EMBL/GenBank/DDBJ whole genome shotgun (WGS) entry which is preliminary data.</text>
</comment>
<dbReference type="AlphaFoldDB" id="A0A286TTT1"/>
<dbReference type="InterPro" id="IPR002104">
    <property type="entry name" value="Integrase_catalytic"/>
</dbReference>
<evidence type="ECO:0000313" key="6">
    <source>
        <dbReference type="Proteomes" id="UP000218542"/>
    </source>
</evidence>